<dbReference type="HOGENOM" id="CLU_602521_0_0_5"/>
<keyword evidence="9" id="KW-1185">Reference proteome</keyword>
<dbReference type="Gene3D" id="3.40.30.10">
    <property type="entry name" value="Glutaredoxin"/>
    <property type="match status" value="1"/>
</dbReference>
<evidence type="ECO:0000313" key="9">
    <source>
        <dbReference type="Proteomes" id="UP000001054"/>
    </source>
</evidence>
<dbReference type="PATRIC" id="fig|394.7.peg.1293"/>
<keyword evidence="6" id="KW-0472">Membrane</keyword>
<feature type="transmembrane region" description="Helical" evidence="6">
    <location>
        <begin position="30"/>
        <end position="56"/>
    </location>
</feature>
<dbReference type="SUPFAM" id="SSF52833">
    <property type="entry name" value="Thioredoxin-like"/>
    <property type="match status" value="1"/>
</dbReference>
<feature type="region of interest" description="Disordered" evidence="5">
    <location>
        <begin position="398"/>
        <end position="454"/>
    </location>
</feature>
<evidence type="ECO:0000256" key="4">
    <source>
        <dbReference type="ARBA" id="ARBA00023284"/>
    </source>
</evidence>
<gene>
    <name evidence="8" type="ordered locus">NGR_b08590</name>
</gene>
<reference evidence="9" key="1">
    <citation type="journal article" date="2004" name="J. Bacteriol.">
        <title>An evolutionary hot spot: the pNGR234b replicon of Rhizobium sp. strain NGR234.</title>
        <authorList>
            <person name="Streit W.R."/>
            <person name="Schmitz R.A."/>
            <person name="Perret X."/>
            <person name="Staehelin C."/>
            <person name="Deakin W.J."/>
            <person name="Raasch C."/>
            <person name="Liesegang H."/>
            <person name="Broughton W.J."/>
        </authorList>
    </citation>
    <scope>NUCLEOTIDE SEQUENCE [LARGE SCALE GENOMIC DNA]</scope>
    <source>
        <strain evidence="9">NBRC 101917 / NGR234</strain>
    </source>
</reference>
<evidence type="ECO:0000256" key="2">
    <source>
        <dbReference type="ARBA" id="ARBA00023002"/>
    </source>
</evidence>
<dbReference type="InterPro" id="IPR013766">
    <property type="entry name" value="Thioredoxin_domain"/>
</dbReference>
<keyword evidence="8" id="KW-0614">Plasmid</keyword>
<name>C3KQF7_SINFN</name>
<evidence type="ECO:0000313" key="8">
    <source>
        <dbReference type="EMBL" id="ACP22315.1"/>
    </source>
</evidence>
<dbReference type="Pfam" id="PF01323">
    <property type="entry name" value="DSBA"/>
    <property type="match status" value="1"/>
</dbReference>
<feature type="compositionally biased region" description="Low complexity" evidence="5">
    <location>
        <begin position="416"/>
        <end position="434"/>
    </location>
</feature>
<evidence type="ECO:0000256" key="3">
    <source>
        <dbReference type="ARBA" id="ARBA00023157"/>
    </source>
</evidence>
<sequence>MVADAPKDLPSVSPEPNADTGKRSWGLRPLVFASFALAGLSAVFSALALLFAAGVLPPLRGTDDLEHQLRAYLLDNPEVIVESVQGMEARRQAAANSEATAVIAQRRDEIFNDPDAPVGTNPRGDAVLVEFFDYNCPYCRQATPMLDRFEREDKGLRLVFKEYPILGPGSVFAARAALASQKQGKYLTFHKAMMAYEGRITEASSLEVAANVGLDVEKLKQDMKDPAIDAAIKRNIALAQALQISGTPSFVAGRKIVRGLTDADGFKRLIARLGGASHHVCEDGSLLSAGNCRGGLGNRRRVAMAGRSDHGRRSLVRDHRARQDALHQTLRRLSRSEPRGAARLEEPAAIRAHARAAARCIRPHLASCGPRALPHYQGRTGGGCRRGLPKRYARLREYHERRRNPRRDRLHQKHMAGAGAAISGGDDPAGAGDAVTEGVRHSDHVTSAVRCPRT</sequence>
<feature type="region of interest" description="Disordered" evidence="5">
    <location>
        <begin position="1"/>
        <end position="21"/>
    </location>
</feature>
<feature type="compositionally biased region" description="Basic residues" evidence="5">
    <location>
        <begin position="401"/>
        <end position="414"/>
    </location>
</feature>
<keyword evidence="1" id="KW-0732">Signal</keyword>
<dbReference type="EMBL" id="CP000874">
    <property type="protein sequence ID" value="ACP22315.1"/>
    <property type="molecule type" value="Genomic_DNA"/>
</dbReference>
<evidence type="ECO:0000256" key="5">
    <source>
        <dbReference type="SAM" id="MobiDB-lite"/>
    </source>
</evidence>
<keyword evidence="2" id="KW-0560">Oxidoreductase</keyword>
<reference evidence="8 9" key="2">
    <citation type="journal article" date="2009" name="Appl. Environ. Microbiol.">
        <title>Rhizobium sp. strain NGR234 possesses a remarkable number of secretion systems.</title>
        <authorList>
            <person name="Schmeisser C."/>
            <person name="Liesegang H."/>
            <person name="Krysciak D."/>
            <person name="Bakkou N."/>
            <person name="Le Quere A."/>
            <person name="Wollherr A."/>
            <person name="Heinemeyer I."/>
            <person name="Morgenstern B."/>
            <person name="Pommerening-Roeser A."/>
            <person name="Flores M."/>
            <person name="Palacios R."/>
            <person name="Brenner S."/>
            <person name="Gottschalk G."/>
            <person name="Schmitz R.A."/>
            <person name="Broughton W.J."/>
            <person name="Perret X."/>
            <person name="Strittmatter A.W."/>
            <person name="Streit W.R."/>
        </authorList>
    </citation>
    <scope>NUCLEOTIDE SEQUENCE [LARGE SCALE GENOMIC DNA]</scope>
    <source>
        <strain evidence="9">NBRC 101917 / NGR234</strain>
    </source>
</reference>
<keyword evidence="3" id="KW-1015">Disulfide bond</keyword>
<dbReference type="RefSeq" id="WP_015886976.1">
    <property type="nucleotide sequence ID" value="NC_012586.1"/>
</dbReference>
<proteinExistence type="predicted"/>
<evidence type="ECO:0000259" key="7">
    <source>
        <dbReference type="PROSITE" id="PS51352"/>
    </source>
</evidence>
<dbReference type="PROSITE" id="PS51352">
    <property type="entry name" value="THIOREDOXIN_2"/>
    <property type="match status" value="1"/>
</dbReference>
<keyword evidence="6" id="KW-0812">Transmembrane</keyword>
<dbReference type="KEGG" id="rhi:NGR_b08590"/>
<dbReference type="InterPro" id="IPR036249">
    <property type="entry name" value="Thioredoxin-like_sf"/>
</dbReference>
<dbReference type="PANTHER" id="PTHR13887:SF14">
    <property type="entry name" value="DISULFIDE BOND FORMATION PROTEIN D"/>
    <property type="match status" value="1"/>
</dbReference>
<dbReference type="InterPro" id="IPR001853">
    <property type="entry name" value="DSBA-like_thioredoxin_dom"/>
</dbReference>
<feature type="domain" description="Thioredoxin" evidence="7">
    <location>
        <begin position="88"/>
        <end position="233"/>
    </location>
</feature>
<dbReference type="OrthoDB" id="9780147at2"/>
<keyword evidence="4" id="KW-0676">Redox-active center</keyword>
<dbReference type="AlphaFoldDB" id="C3KQF7"/>
<accession>C3KQF7</accession>
<evidence type="ECO:0000256" key="1">
    <source>
        <dbReference type="ARBA" id="ARBA00022729"/>
    </source>
</evidence>
<dbReference type="PANTHER" id="PTHR13887">
    <property type="entry name" value="GLUTATHIONE S-TRANSFERASE KAPPA"/>
    <property type="match status" value="1"/>
</dbReference>
<protein>
    <recommendedName>
        <fullName evidence="7">Thioredoxin domain-containing protein</fullName>
    </recommendedName>
</protein>
<dbReference type="GO" id="GO:0016491">
    <property type="term" value="F:oxidoreductase activity"/>
    <property type="evidence" value="ECO:0007669"/>
    <property type="project" value="UniProtKB-KW"/>
</dbReference>
<dbReference type="InterPro" id="IPR041205">
    <property type="entry name" value="ScsC_N"/>
</dbReference>
<keyword evidence="6" id="KW-1133">Transmembrane helix</keyword>
<evidence type="ECO:0000256" key="6">
    <source>
        <dbReference type="SAM" id="Phobius"/>
    </source>
</evidence>
<organism evidence="8 9">
    <name type="scientific">Sinorhizobium fredii (strain NBRC 101917 / NGR234)</name>
    <dbReference type="NCBI Taxonomy" id="394"/>
    <lineage>
        <taxon>Bacteria</taxon>
        <taxon>Pseudomonadati</taxon>
        <taxon>Pseudomonadota</taxon>
        <taxon>Alphaproteobacteria</taxon>
        <taxon>Hyphomicrobiales</taxon>
        <taxon>Rhizobiaceae</taxon>
        <taxon>Sinorhizobium/Ensifer group</taxon>
        <taxon>Sinorhizobium</taxon>
    </lineage>
</organism>
<dbReference type="Pfam" id="PF18312">
    <property type="entry name" value="ScsC_N"/>
    <property type="match status" value="1"/>
</dbReference>
<dbReference type="CDD" id="cd03023">
    <property type="entry name" value="DsbA_Com1_like"/>
    <property type="match status" value="1"/>
</dbReference>
<dbReference type="Proteomes" id="UP000001054">
    <property type="component" value="Plasmid pNGR234b"/>
</dbReference>
<geneLocation type="plasmid" evidence="9">
    <name>sym pNGR234b</name>
</geneLocation>